<organism evidence="2 3">
    <name type="scientific">Flavihumibacter fluminis</name>
    <dbReference type="NCBI Taxonomy" id="2909236"/>
    <lineage>
        <taxon>Bacteria</taxon>
        <taxon>Pseudomonadati</taxon>
        <taxon>Bacteroidota</taxon>
        <taxon>Chitinophagia</taxon>
        <taxon>Chitinophagales</taxon>
        <taxon>Chitinophagaceae</taxon>
        <taxon>Flavihumibacter</taxon>
    </lineage>
</organism>
<feature type="domain" description="DUF3347" evidence="1">
    <location>
        <begin position="26"/>
        <end position="108"/>
    </location>
</feature>
<name>A0ABS9BI27_9BACT</name>
<sequence length="151" mass="16665">MKEFLLSLALFGYCISATAQSNRNGVLAKYYSIKEFLVLGDSKNAMLSANELMQSLDTAQYKNAANLVPKLKKDAKAIASSSDINKQRVAFATLSEAMIEFVKANQADTAPIYVDYCPMKKTYWLSAEKTIRNPYYGSAMLSCGSITDTIQ</sequence>
<dbReference type="RefSeq" id="WP_234866316.1">
    <property type="nucleotide sequence ID" value="NZ_JAKEVY010000003.1"/>
</dbReference>
<gene>
    <name evidence="2" type="ORF">L0U88_12065</name>
</gene>
<evidence type="ECO:0000313" key="3">
    <source>
        <dbReference type="Proteomes" id="UP001200145"/>
    </source>
</evidence>
<reference evidence="2 3" key="1">
    <citation type="submission" date="2022-01" db="EMBL/GenBank/DDBJ databases">
        <title>Flavihumibacter sp. nov., isolated from sediment of a river.</title>
        <authorList>
            <person name="Liu H."/>
        </authorList>
    </citation>
    <scope>NUCLEOTIDE SEQUENCE [LARGE SCALE GENOMIC DNA]</scope>
    <source>
        <strain evidence="2 3">RY-1</strain>
    </source>
</reference>
<evidence type="ECO:0000259" key="1">
    <source>
        <dbReference type="Pfam" id="PF11827"/>
    </source>
</evidence>
<dbReference type="InterPro" id="IPR021782">
    <property type="entry name" value="DUF3347"/>
</dbReference>
<dbReference type="Pfam" id="PF11827">
    <property type="entry name" value="DUF3347"/>
    <property type="match status" value="1"/>
</dbReference>
<dbReference type="Proteomes" id="UP001200145">
    <property type="component" value="Unassembled WGS sequence"/>
</dbReference>
<accession>A0ABS9BI27</accession>
<dbReference type="EMBL" id="JAKEVY010000003">
    <property type="protein sequence ID" value="MCF1715363.1"/>
    <property type="molecule type" value="Genomic_DNA"/>
</dbReference>
<proteinExistence type="predicted"/>
<protein>
    <submittedName>
        <fullName evidence="2">DUF3347 domain-containing protein</fullName>
    </submittedName>
</protein>
<keyword evidence="3" id="KW-1185">Reference proteome</keyword>
<comment type="caution">
    <text evidence="2">The sequence shown here is derived from an EMBL/GenBank/DDBJ whole genome shotgun (WGS) entry which is preliminary data.</text>
</comment>
<evidence type="ECO:0000313" key="2">
    <source>
        <dbReference type="EMBL" id="MCF1715363.1"/>
    </source>
</evidence>